<dbReference type="GO" id="GO:0016787">
    <property type="term" value="F:hydrolase activity"/>
    <property type="evidence" value="ECO:0007669"/>
    <property type="project" value="UniProtKB-KW"/>
</dbReference>
<organism evidence="3">
    <name type="scientific">Tanacetum cinerariifolium</name>
    <name type="common">Dalmatian daisy</name>
    <name type="synonym">Chrysanthemum cinerariifolium</name>
    <dbReference type="NCBI Taxonomy" id="118510"/>
    <lineage>
        <taxon>Eukaryota</taxon>
        <taxon>Viridiplantae</taxon>
        <taxon>Streptophyta</taxon>
        <taxon>Embryophyta</taxon>
        <taxon>Tracheophyta</taxon>
        <taxon>Spermatophyta</taxon>
        <taxon>Magnoliopsida</taxon>
        <taxon>eudicotyledons</taxon>
        <taxon>Gunneridae</taxon>
        <taxon>Pentapetalae</taxon>
        <taxon>asterids</taxon>
        <taxon>campanulids</taxon>
        <taxon>Asterales</taxon>
        <taxon>Asteraceae</taxon>
        <taxon>Asteroideae</taxon>
        <taxon>Anthemideae</taxon>
        <taxon>Anthemidinae</taxon>
        <taxon>Tanacetum</taxon>
    </lineage>
</organism>
<dbReference type="PANTHER" id="PTHR10492">
    <property type="match status" value="1"/>
</dbReference>
<dbReference type="SUPFAM" id="SSF52540">
    <property type="entry name" value="P-loop containing nucleoside triphosphate hydrolases"/>
    <property type="match status" value="1"/>
</dbReference>
<dbReference type="GO" id="GO:0006281">
    <property type="term" value="P:DNA repair"/>
    <property type="evidence" value="ECO:0007669"/>
    <property type="project" value="UniProtKB-KW"/>
</dbReference>
<dbReference type="InterPro" id="IPR027417">
    <property type="entry name" value="P-loop_NTPase"/>
</dbReference>
<reference evidence="3" key="1">
    <citation type="journal article" date="2019" name="Sci. Rep.">
        <title>Draft genome of Tanacetum cinerariifolium, the natural source of mosquito coil.</title>
        <authorList>
            <person name="Yamashiro T."/>
            <person name="Shiraishi A."/>
            <person name="Satake H."/>
            <person name="Nakayama K."/>
        </authorList>
    </citation>
    <scope>NUCLEOTIDE SEQUENCE</scope>
</reference>
<dbReference type="Gene3D" id="3.40.50.300">
    <property type="entry name" value="P-loop containing nucleotide triphosphate hydrolases"/>
    <property type="match status" value="1"/>
</dbReference>
<keyword evidence="1" id="KW-0227">DNA damage</keyword>
<dbReference type="GO" id="GO:0006310">
    <property type="term" value="P:DNA recombination"/>
    <property type="evidence" value="ECO:0007669"/>
    <property type="project" value="UniProtKB-KW"/>
</dbReference>
<dbReference type="EC" id="5.6.2.3" evidence="1"/>
<keyword evidence="1 3" id="KW-0347">Helicase</keyword>
<accession>A0A699JFH7</accession>
<sequence>MPYPDQEYTMDGYNRLIYDERSYEKDQLREQQVKLYRSLKTEQKGIYSTVMDAVDNNKCGMFFVYGYGGTGKTYLYKTMSAALRSKGDIVLNVASSGIVVRRRKDNTFTTDPSVASDKVFGGKVVLFGGDFRQILPVITNGGRQDVLDQRNLTKKEIQEFADWILEIGNGKVGGANDGASTIVFPDNMLIPETDDDVGAIIDDTYPNLLQNLYNPSFFQEKAILAPTHEMADI</sequence>
<gene>
    <name evidence="3" type="ORF">Tci_603057</name>
</gene>
<feature type="domain" description="DNA helicase Pif1-like DEAD-box helicase" evidence="2">
    <location>
        <begin position="115"/>
        <end position="147"/>
    </location>
</feature>
<feature type="domain" description="DNA helicase Pif1-like DEAD-box helicase" evidence="2">
    <location>
        <begin position="39"/>
        <end position="99"/>
    </location>
</feature>
<keyword evidence="1" id="KW-0233">DNA recombination</keyword>
<proteinExistence type="inferred from homology"/>
<comment type="catalytic activity">
    <reaction evidence="1">
        <text>ATP + H2O = ADP + phosphate + H(+)</text>
        <dbReference type="Rhea" id="RHEA:13065"/>
        <dbReference type="ChEBI" id="CHEBI:15377"/>
        <dbReference type="ChEBI" id="CHEBI:15378"/>
        <dbReference type="ChEBI" id="CHEBI:30616"/>
        <dbReference type="ChEBI" id="CHEBI:43474"/>
        <dbReference type="ChEBI" id="CHEBI:456216"/>
        <dbReference type="EC" id="5.6.2.3"/>
    </reaction>
</comment>
<keyword evidence="1" id="KW-0547">Nucleotide-binding</keyword>
<keyword evidence="1" id="KW-0378">Hydrolase</keyword>
<dbReference type="Pfam" id="PF05970">
    <property type="entry name" value="PIF1"/>
    <property type="match status" value="2"/>
</dbReference>
<dbReference type="EMBL" id="BKCJ010402483">
    <property type="protein sequence ID" value="GFA31085.1"/>
    <property type="molecule type" value="Genomic_DNA"/>
</dbReference>
<name>A0A699JFH7_TANCI</name>
<dbReference type="AlphaFoldDB" id="A0A699JFH7"/>
<comment type="cofactor">
    <cofactor evidence="1">
        <name>Mg(2+)</name>
        <dbReference type="ChEBI" id="CHEBI:18420"/>
    </cofactor>
</comment>
<comment type="caution">
    <text evidence="3">The sequence shown here is derived from an EMBL/GenBank/DDBJ whole genome shotgun (WGS) entry which is preliminary data.</text>
</comment>
<feature type="non-terminal residue" evidence="3">
    <location>
        <position position="233"/>
    </location>
</feature>
<dbReference type="PANTHER" id="PTHR10492:SF78">
    <property type="entry name" value="ATP-DEPENDENT DNA HELICASE"/>
    <property type="match status" value="1"/>
</dbReference>
<keyword evidence="1" id="KW-0234">DNA repair</keyword>
<evidence type="ECO:0000313" key="3">
    <source>
        <dbReference type="EMBL" id="GFA31085.1"/>
    </source>
</evidence>
<dbReference type="GO" id="GO:0043139">
    <property type="term" value="F:5'-3' DNA helicase activity"/>
    <property type="evidence" value="ECO:0007669"/>
    <property type="project" value="UniProtKB-EC"/>
</dbReference>
<dbReference type="GO" id="GO:0005524">
    <property type="term" value="F:ATP binding"/>
    <property type="evidence" value="ECO:0007669"/>
    <property type="project" value="UniProtKB-KW"/>
</dbReference>
<comment type="similarity">
    <text evidence="1">Belongs to the helicase family.</text>
</comment>
<dbReference type="GO" id="GO:0000723">
    <property type="term" value="P:telomere maintenance"/>
    <property type="evidence" value="ECO:0007669"/>
    <property type="project" value="InterPro"/>
</dbReference>
<evidence type="ECO:0000259" key="2">
    <source>
        <dbReference type="Pfam" id="PF05970"/>
    </source>
</evidence>
<evidence type="ECO:0000256" key="1">
    <source>
        <dbReference type="RuleBase" id="RU363044"/>
    </source>
</evidence>
<dbReference type="InterPro" id="IPR010285">
    <property type="entry name" value="DNA_helicase_pif1-like_DEAD"/>
</dbReference>
<keyword evidence="1" id="KW-0067">ATP-binding</keyword>
<protein>
    <recommendedName>
        <fullName evidence="1">ATP-dependent DNA helicase</fullName>
        <ecNumber evidence="1">5.6.2.3</ecNumber>
    </recommendedName>
</protein>